<organism evidence="1 2">
    <name type="scientific">Vitreoscilla filiformis</name>
    <dbReference type="NCBI Taxonomy" id="63"/>
    <lineage>
        <taxon>Bacteria</taxon>
        <taxon>Pseudomonadati</taxon>
        <taxon>Pseudomonadota</taxon>
        <taxon>Betaproteobacteria</taxon>
        <taxon>Neisseriales</taxon>
        <taxon>Neisseriaceae</taxon>
        <taxon>Vitreoscilla</taxon>
    </lineage>
</organism>
<sequence length="419" mass="45726">MRVAYLINQYPKVSHTFIRREIAALERQGLTVDRYALRGWDDAPADPLDLAEQARTRYLVQGGVVALLQAGWAVLRRRPGAWWHALQQAVRLGRRADRPLPLHIVYFLEACQLWLWLQEAPVAHVHAHFGTNATEVALLLHALGGPGYSFTVHGPEEFDKPEALHLADKIAAARAVVAISSFGRSQLWRWVPLAHWPKVVEVHCGLDAEFFDVPRQPVPDVPRLVCVGRLCEQKGQLLLVQAAAALKAQGLAFELILAGDGPMRADVERAIAALGVADCVRITGWISGTQVRDWIDASRALVLPSFAEGLPVVVMEAMARGRPVITTAVAGIPELVRHGQDGWLLTAGSVEAVRDAMAACLNTPAAELARMSEGAAQRVRVRHDADHEAARLATLFRECGAADSAGHAKTLTLGGREWC</sequence>
<dbReference type="KEGG" id="vff:VITFI_CDS0688"/>
<name>A0A221KCB2_VITFI</name>
<gene>
    <name evidence="1" type="ORF">VITFI_CDS0688</name>
</gene>
<evidence type="ECO:0000313" key="1">
    <source>
        <dbReference type="EMBL" id="ASM76467.1"/>
    </source>
</evidence>
<dbReference type="AlphaFoldDB" id="A0A221KCB2"/>
<evidence type="ECO:0000313" key="2">
    <source>
        <dbReference type="Proteomes" id="UP000199729"/>
    </source>
</evidence>
<dbReference type="RefSeq" id="WP_089415790.1">
    <property type="nucleotide sequence ID" value="NZ_CP022423.1"/>
</dbReference>
<dbReference type="Proteomes" id="UP000199729">
    <property type="component" value="Chromosome"/>
</dbReference>
<dbReference type="Gene3D" id="3.40.50.2000">
    <property type="entry name" value="Glycogen Phosphorylase B"/>
    <property type="match status" value="2"/>
</dbReference>
<dbReference type="OrthoDB" id="7560678at2"/>
<dbReference type="Pfam" id="PF13692">
    <property type="entry name" value="Glyco_trans_1_4"/>
    <property type="match status" value="1"/>
</dbReference>
<protein>
    <submittedName>
        <fullName evidence="1">Glycoside hydrolase</fullName>
    </submittedName>
</protein>
<dbReference type="InterPro" id="IPR050194">
    <property type="entry name" value="Glycosyltransferase_grp1"/>
</dbReference>
<dbReference type="PANTHER" id="PTHR45947:SF15">
    <property type="entry name" value="TEICHURONIC ACID BIOSYNTHESIS GLYCOSYLTRANSFERASE TUAC-RELATED"/>
    <property type="match status" value="1"/>
</dbReference>
<accession>A0A221KCB2</accession>
<keyword evidence="2" id="KW-1185">Reference proteome</keyword>
<keyword evidence="1" id="KW-0378">Hydrolase</keyword>
<reference evidence="1 2" key="1">
    <citation type="submission" date="2017-07" db="EMBL/GenBank/DDBJ databases">
        <title>Complete Genome Sequence of the cosmetic ferment Vitreoscilla filiformis (ATCC15551).</title>
        <authorList>
            <person name="Contreras S."/>
            <person name="Sagory-Zalkind P."/>
            <person name="Blanquart H."/>
            <person name="Iltis A."/>
            <person name="Morand S.C."/>
        </authorList>
    </citation>
    <scope>NUCLEOTIDE SEQUENCE [LARGE SCALE GENOMIC DNA]</scope>
    <source>
        <strain evidence="1 2">ATCC 15551</strain>
    </source>
</reference>
<dbReference type="SUPFAM" id="SSF53756">
    <property type="entry name" value="UDP-Glycosyltransferase/glycogen phosphorylase"/>
    <property type="match status" value="1"/>
</dbReference>
<dbReference type="GO" id="GO:0016757">
    <property type="term" value="F:glycosyltransferase activity"/>
    <property type="evidence" value="ECO:0007669"/>
    <property type="project" value="TreeGrafter"/>
</dbReference>
<dbReference type="EMBL" id="CP022423">
    <property type="protein sequence ID" value="ASM76467.1"/>
    <property type="molecule type" value="Genomic_DNA"/>
</dbReference>
<dbReference type="GO" id="GO:0016787">
    <property type="term" value="F:hydrolase activity"/>
    <property type="evidence" value="ECO:0007669"/>
    <property type="project" value="UniProtKB-KW"/>
</dbReference>
<proteinExistence type="predicted"/>
<dbReference type="CDD" id="cd03801">
    <property type="entry name" value="GT4_PimA-like"/>
    <property type="match status" value="1"/>
</dbReference>
<dbReference type="PANTHER" id="PTHR45947">
    <property type="entry name" value="SULFOQUINOVOSYL TRANSFERASE SQD2"/>
    <property type="match status" value="1"/>
</dbReference>